<organism evidence="10">
    <name type="scientific">marine sediment metagenome</name>
    <dbReference type="NCBI Taxonomy" id="412755"/>
    <lineage>
        <taxon>unclassified sequences</taxon>
        <taxon>metagenomes</taxon>
        <taxon>ecological metagenomes</taxon>
    </lineage>
</organism>
<dbReference type="CDD" id="cd17920">
    <property type="entry name" value="DEXHc_RecQ"/>
    <property type="match status" value="1"/>
</dbReference>
<keyword evidence="2" id="KW-0378">Hydrolase</keyword>
<keyword evidence="4" id="KW-0238">DNA-binding</keyword>
<dbReference type="SMART" id="SM00487">
    <property type="entry name" value="DEXDc"/>
    <property type="match status" value="1"/>
</dbReference>
<dbReference type="Pfam" id="PF00270">
    <property type="entry name" value="DEAD"/>
    <property type="match status" value="1"/>
</dbReference>
<comment type="similarity">
    <text evidence="1">Belongs to the helicase family. RecQ subfamily.</text>
</comment>
<gene>
    <name evidence="10" type="ORF">S01H4_37884</name>
</gene>
<evidence type="ECO:0000256" key="2">
    <source>
        <dbReference type="ARBA" id="ARBA00022801"/>
    </source>
</evidence>
<dbReference type="SUPFAM" id="SSF52540">
    <property type="entry name" value="P-loop containing nucleoside triphosphate hydrolases"/>
    <property type="match status" value="1"/>
</dbReference>
<dbReference type="AlphaFoldDB" id="X1C7P5"/>
<sequence length="194" mass="21362">MPTGGGKSLCYQLPAILLPGITVVVSPLIALMKDQVDAASENGIAAGFINSSLSLEEADGVFSQLKNGKLKLLYIAPERFAVDGFIGRLQDVTLSHFAIDEAHCVSEWGHDFRPDYLSLSRLRERFSNVVISAFTATATKKVQEDIISHLKLNTPLRIRASFNRKELYYRITRKSNANQQQAMGKLSISTCPSC</sequence>
<feature type="domain" description="Helicase ATP-binding" evidence="9">
    <location>
        <begin position="1"/>
        <end position="156"/>
    </location>
</feature>
<comment type="catalytic activity">
    <reaction evidence="6">
        <text>Couples ATP hydrolysis with the unwinding of duplex DNA by translocating in the 3'-5' direction.</text>
        <dbReference type="EC" id="5.6.2.4"/>
    </reaction>
</comment>
<dbReference type="EMBL" id="BART01020381">
    <property type="protein sequence ID" value="GAH03402.1"/>
    <property type="molecule type" value="Genomic_DNA"/>
</dbReference>
<dbReference type="PANTHER" id="PTHR13710">
    <property type="entry name" value="DNA HELICASE RECQ FAMILY MEMBER"/>
    <property type="match status" value="1"/>
</dbReference>
<name>X1C7P5_9ZZZZ</name>
<dbReference type="GO" id="GO:0005737">
    <property type="term" value="C:cytoplasm"/>
    <property type="evidence" value="ECO:0007669"/>
    <property type="project" value="TreeGrafter"/>
</dbReference>
<dbReference type="GO" id="GO:0006310">
    <property type="term" value="P:DNA recombination"/>
    <property type="evidence" value="ECO:0007669"/>
    <property type="project" value="InterPro"/>
</dbReference>
<dbReference type="Gene3D" id="3.40.50.300">
    <property type="entry name" value="P-loop containing nucleotide triphosphate hydrolases"/>
    <property type="match status" value="1"/>
</dbReference>
<keyword evidence="5" id="KW-0413">Isomerase</keyword>
<evidence type="ECO:0000256" key="3">
    <source>
        <dbReference type="ARBA" id="ARBA00022806"/>
    </source>
</evidence>
<dbReference type="InterPro" id="IPR004589">
    <property type="entry name" value="DNA_helicase_ATP-dep_RecQ"/>
</dbReference>
<keyword evidence="8" id="KW-1133">Transmembrane helix</keyword>
<feature type="non-terminal residue" evidence="10">
    <location>
        <position position="194"/>
    </location>
</feature>
<evidence type="ECO:0000256" key="5">
    <source>
        <dbReference type="ARBA" id="ARBA00023235"/>
    </source>
</evidence>
<protein>
    <recommendedName>
        <fullName evidence="7">DNA 3'-5' helicase</fullName>
        <ecNumber evidence="7">5.6.2.4</ecNumber>
    </recommendedName>
</protein>
<dbReference type="GO" id="GO:0006281">
    <property type="term" value="P:DNA repair"/>
    <property type="evidence" value="ECO:0007669"/>
    <property type="project" value="TreeGrafter"/>
</dbReference>
<evidence type="ECO:0000256" key="1">
    <source>
        <dbReference type="ARBA" id="ARBA00005446"/>
    </source>
</evidence>
<dbReference type="EC" id="5.6.2.4" evidence="7"/>
<evidence type="ECO:0000256" key="6">
    <source>
        <dbReference type="ARBA" id="ARBA00034617"/>
    </source>
</evidence>
<dbReference type="GO" id="GO:0009378">
    <property type="term" value="F:four-way junction helicase activity"/>
    <property type="evidence" value="ECO:0007669"/>
    <property type="project" value="TreeGrafter"/>
</dbReference>
<dbReference type="GO" id="GO:0016787">
    <property type="term" value="F:hydrolase activity"/>
    <property type="evidence" value="ECO:0007669"/>
    <property type="project" value="UniProtKB-KW"/>
</dbReference>
<dbReference type="InterPro" id="IPR011545">
    <property type="entry name" value="DEAD/DEAH_box_helicase_dom"/>
</dbReference>
<keyword evidence="3" id="KW-0347">Helicase</keyword>
<evidence type="ECO:0000313" key="10">
    <source>
        <dbReference type="EMBL" id="GAH03402.1"/>
    </source>
</evidence>
<keyword evidence="3" id="KW-0547">Nucleotide-binding</keyword>
<reference evidence="10" key="1">
    <citation type="journal article" date="2014" name="Front. Microbiol.">
        <title>High frequency of phylogenetically diverse reductive dehalogenase-homologous genes in deep subseafloor sedimentary metagenomes.</title>
        <authorList>
            <person name="Kawai M."/>
            <person name="Futagami T."/>
            <person name="Toyoda A."/>
            <person name="Takaki Y."/>
            <person name="Nishi S."/>
            <person name="Hori S."/>
            <person name="Arai W."/>
            <person name="Tsubouchi T."/>
            <person name="Morono Y."/>
            <person name="Uchiyama I."/>
            <person name="Ito T."/>
            <person name="Fujiyama A."/>
            <person name="Inagaki F."/>
            <person name="Takami H."/>
        </authorList>
    </citation>
    <scope>NUCLEOTIDE SEQUENCE</scope>
    <source>
        <strain evidence="10">Expedition CK06-06</strain>
    </source>
</reference>
<dbReference type="PROSITE" id="PS51192">
    <property type="entry name" value="HELICASE_ATP_BIND_1"/>
    <property type="match status" value="1"/>
</dbReference>
<dbReference type="PANTHER" id="PTHR13710:SF105">
    <property type="entry name" value="ATP-DEPENDENT DNA HELICASE Q1"/>
    <property type="match status" value="1"/>
</dbReference>
<dbReference type="NCBIfam" id="TIGR00614">
    <property type="entry name" value="recQ_fam"/>
    <property type="match status" value="1"/>
</dbReference>
<feature type="transmembrane region" description="Helical" evidence="8">
    <location>
        <begin position="12"/>
        <end position="32"/>
    </location>
</feature>
<dbReference type="GO" id="GO:0043138">
    <property type="term" value="F:3'-5' DNA helicase activity"/>
    <property type="evidence" value="ECO:0007669"/>
    <property type="project" value="UniProtKB-EC"/>
</dbReference>
<keyword evidence="3" id="KW-0067">ATP-binding</keyword>
<dbReference type="GO" id="GO:0005694">
    <property type="term" value="C:chromosome"/>
    <property type="evidence" value="ECO:0007669"/>
    <property type="project" value="TreeGrafter"/>
</dbReference>
<evidence type="ECO:0000256" key="4">
    <source>
        <dbReference type="ARBA" id="ARBA00023125"/>
    </source>
</evidence>
<keyword evidence="8" id="KW-0812">Transmembrane</keyword>
<dbReference type="GO" id="GO:0003677">
    <property type="term" value="F:DNA binding"/>
    <property type="evidence" value="ECO:0007669"/>
    <property type="project" value="UniProtKB-KW"/>
</dbReference>
<evidence type="ECO:0000256" key="8">
    <source>
        <dbReference type="SAM" id="Phobius"/>
    </source>
</evidence>
<dbReference type="FunFam" id="3.40.50.300:FF:001389">
    <property type="entry name" value="ATP-dependent DNA helicase RecQ"/>
    <property type="match status" value="1"/>
</dbReference>
<dbReference type="GO" id="GO:0005524">
    <property type="term" value="F:ATP binding"/>
    <property type="evidence" value="ECO:0007669"/>
    <property type="project" value="InterPro"/>
</dbReference>
<dbReference type="InterPro" id="IPR014001">
    <property type="entry name" value="Helicase_ATP-bd"/>
</dbReference>
<evidence type="ECO:0000256" key="7">
    <source>
        <dbReference type="ARBA" id="ARBA00034808"/>
    </source>
</evidence>
<comment type="caution">
    <text evidence="10">The sequence shown here is derived from an EMBL/GenBank/DDBJ whole genome shotgun (WGS) entry which is preliminary data.</text>
</comment>
<evidence type="ECO:0000259" key="9">
    <source>
        <dbReference type="PROSITE" id="PS51192"/>
    </source>
</evidence>
<dbReference type="InterPro" id="IPR027417">
    <property type="entry name" value="P-loop_NTPase"/>
</dbReference>
<keyword evidence="8" id="KW-0472">Membrane</keyword>
<proteinExistence type="inferred from homology"/>
<accession>X1C7P5</accession>